<feature type="domain" description="Response regulatory" evidence="13">
    <location>
        <begin position="1317"/>
        <end position="1438"/>
    </location>
</feature>
<dbReference type="InterPro" id="IPR004358">
    <property type="entry name" value="Sig_transdc_His_kin-like_C"/>
</dbReference>
<dbReference type="InterPro" id="IPR001610">
    <property type="entry name" value="PAC"/>
</dbReference>
<dbReference type="PROSITE" id="PS50113">
    <property type="entry name" value="PAC"/>
    <property type="match status" value="4"/>
</dbReference>
<feature type="domain" description="PAC" evidence="15">
    <location>
        <begin position="506"/>
        <end position="558"/>
    </location>
</feature>
<dbReference type="InterPro" id="IPR000700">
    <property type="entry name" value="PAS-assoc_C"/>
</dbReference>
<dbReference type="CDD" id="cd00082">
    <property type="entry name" value="HisKA"/>
    <property type="match status" value="1"/>
</dbReference>
<dbReference type="SMART" id="SM00388">
    <property type="entry name" value="HisKA"/>
    <property type="match status" value="1"/>
</dbReference>
<dbReference type="GO" id="GO:0005524">
    <property type="term" value="F:ATP binding"/>
    <property type="evidence" value="ECO:0007669"/>
    <property type="project" value="UniProtKB-KW"/>
</dbReference>
<feature type="modified residue" description="4-aspartylphosphate" evidence="11">
    <location>
        <position position="1520"/>
    </location>
</feature>
<evidence type="ECO:0000256" key="9">
    <source>
        <dbReference type="ARBA" id="ARBA00064003"/>
    </source>
</evidence>
<dbReference type="InterPro" id="IPR011006">
    <property type="entry name" value="CheY-like_superfamily"/>
</dbReference>
<dbReference type="InterPro" id="IPR013767">
    <property type="entry name" value="PAS_fold"/>
</dbReference>
<evidence type="ECO:0000259" key="15">
    <source>
        <dbReference type="PROSITE" id="PS50113"/>
    </source>
</evidence>
<evidence type="ECO:0000313" key="17">
    <source>
        <dbReference type="Proteomes" id="UP000248168"/>
    </source>
</evidence>
<evidence type="ECO:0000259" key="12">
    <source>
        <dbReference type="PROSITE" id="PS50109"/>
    </source>
</evidence>
<dbReference type="OrthoDB" id="9811889at2"/>
<dbReference type="InterPro" id="IPR005467">
    <property type="entry name" value="His_kinase_dom"/>
</dbReference>
<organism evidence="16 17">
    <name type="scientific">Nitrospira lenta</name>
    <dbReference type="NCBI Taxonomy" id="1436998"/>
    <lineage>
        <taxon>Bacteria</taxon>
        <taxon>Pseudomonadati</taxon>
        <taxon>Nitrospirota</taxon>
        <taxon>Nitrospiria</taxon>
        <taxon>Nitrospirales</taxon>
        <taxon>Nitrospiraceae</taxon>
        <taxon>Nitrospira</taxon>
    </lineage>
</organism>
<dbReference type="Pfam" id="PF02518">
    <property type="entry name" value="HATPase_c"/>
    <property type="match status" value="1"/>
</dbReference>
<dbReference type="FunFam" id="1.10.287.130:FF:000002">
    <property type="entry name" value="Two-component osmosensing histidine kinase"/>
    <property type="match status" value="1"/>
</dbReference>
<evidence type="ECO:0000256" key="1">
    <source>
        <dbReference type="ARBA" id="ARBA00000085"/>
    </source>
</evidence>
<dbReference type="InterPro" id="IPR035965">
    <property type="entry name" value="PAS-like_dom_sf"/>
</dbReference>
<evidence type="ECO:0000256" key="5">
    <source>
        <dbReference type="ARBA" id="ARBA00022741"/>
    </source>
</evidence>
<feature type="domain" description="PAS" evidence="14">
    <location>
        <begin position="559"/>
        <end position="631"/>
    </location>
</feature>
<accession>A0A330L4E5</accession>
<dbReference type="Gene3D" id="3.40.50.2300">
    <property type="match status" value="2"/>
</dbReference>
<dbReference type="InterPro" id="IPR036097">
    <property type="entry name" value="HisK_dim/P_sf"/>
</dbReference>
<keyword evidence="17" id="KW-1185">Reference proteome</keyword>
<dbReference type="Gene3D" id="1.10.287.130">
    <property type="match status" value="1"/>
</dbReference>
<dbReference type="SMART" id="SM00086">
    <property type="entry name" value="PAC"/>
    <property type="match status" value="6"/>
</dbReference>
<dbReference type="Gene3D" id="3.30.565.10">
    <property type="entry name" value="Histidine kinase-like ATPase, C-terminal domain"/>
    <property type="match status" value="1"/>
</dbReference>
<evidence type="ECO:0000259" key="14">
    <source>
        <dbReference type="PROSITE" id="PS50112"/>
    </source>
</evidence>
<feature type="domain" description="PAC" evidence="15">
    <location>
        <begin position="377"/>
        <end position="429"/>
    </location>
</feature>
<feature type="modified residue" description="4-aspartylphosphate" evidence="11">
    <location>
        <position position="1371"/>
    </location>
</feature>
<dbReference type="Proteomes" id="UP000248168">
    <property type="component" value="Unassembled WGS sequence"/>
</dbReference>
<gene>
    <name evidence="16" type="ORF">NITLEN_10868</name>
</gene>
<dbReference type="InterPro" id="IPR003594">
    <property type="entry name" value="HATPase_dom"/>
</dbReference>
<feature type="domain" description="PAC" evidence="15">
    <location>
        <begin position="635"/>
        <end position="688"/>
    </location>
</feature>
<dbReference type="PANTHER" id="PTHR45339:SF1">
    <property type="entry name" value="HYBRID SIGNAL TRANSDUCTION HISTIDINE KINASE J"/>
    <property type="match status" value="1"/>
</dbReference>
<feature type="domain" description="Response regulatory" evidence="13">
    <location>
        <begin position="1471"/>
        <end position="1588"/>
    </location>
</feature>
<keyword evidence="3 11" id="KW-0597">Phosphoprotein</keyword>
<keyword evidence="5" id="KW-0547">Nucleotide-binding</keyword>
<dbReference type="Pfam" id="PF08447">
    <property type="entry name" value="PAS_3"/>
    <property type="match status" value="4"/>
</dbReference>
<feature type="domain" description="PAS" evidence="14">
    <location>
        <begin position="933"/>
        <end position="987"/>
    </location>
</feature>
<feature type="domain" description="PAS" evidence="14">
    <location>
        <begin position="430"/>
        <end position="502"/>
    </location>
</feature>
<dbReference type="Gene3D" id="3.30.450.20">
    <property type="entry name" value="PAS domain"/>
    <property type="match status" value="6"/>
</dbReference>
<dbReference type="FunCoup" id="A0A330L4E5">
    <property type="interactions" value="248"/>
</dbReference>
<evidence type="ECO:0000256" key="6">
    <source>
        <dbReference type="ARBA" id="ARBA00022777"/>
    </source>
</evidence>
<dbReference type="PROSITE" id="PS50109">
    <property type="entry name" value="HIS_KIN"/>
    <property type="match status" value="1"/>
</dbReference>
<feature type="domain" description="Histidine kinase" evidence="12">
    <location>
        <begin position="1076"/>
        <end position="1297"/>
    </location>
</feature>
<protein>
    <recommendedName>
        <fullName evidence="10">Sensory/regulatory protein RpfC</fullName>
        <ecNumber evidence="2">2.7.13.3</ecNumber>
    </recommendedName>
</protein>
<evidence type="ECO:0000256" key="11">
    <source>
        <dbReference type="PROSITE-ProRule" id="PRU00169"/>
    </source>
</evidence>
<keyword evidence="8" id="KW-0902">Two-component regulatory system</keyword>
<dbReference type="EMBL" id="OUNR01000001">
    <property type="protein sequence ID" value="SPP63782.1"/>
    <property type="molecule type" value="Genomic_DNA"/>
</dbReference>
<evidence type="ECO:0000259" key="13">
    <source>
        <dbReference type="PROSITE" id="PS50110"/>
    </source>
</evidence>
<comment type="catalytic activity">
    <reaction evidence="1">
        <text>ATP + protein L-histidine = ADP + protein N-phospho-L-histidine.</text>
        <dbReference type="EC" id="2.7.13.3"/>
    </reaction>
</comment>
<dbReference type="InterPro" id="IPR001789">
    <property type="entry name" value="Sig_transdc_resp-reg_receiver"/>
</dbReference>
<dbReference type="GO" id="GO:0000155">
    <property type="term" value="F:phosphorelay sensor kinase activity"/>
    <property type="evidence" value="ECO:0007669"/>
    <property type="project" value="InterPro"/>
</dbReference>
<dbReference type="Pfam" id="PF00512">
    <property type="entry name" value="HisKA"/>
    <property type="match status" value="1"/>
</dbReference>
<evidence type="ECO:0000256" key="7">
    <source>
        <dbReference type="ARBA" id="ARBA00022840"/>
    </source>
</evidence>
<dbReference type="InterPro" id="IPR003661">
    <property type="entry name" value="HisK_dim/P_dom"/>
</dbReference>
<dbReference type="RefSeq" id="WP_121988260.1">
    <property type="nucleotide sequence ID" value="NZ_OUNR01000001.1"/>
</dbReference>
<feature type="domain" description="PAS" evidence="14">
    <location>
        <begin position="304"/>
        <end position="374"/>
    </location>
</feature>
<dbReference type="Pfam" id="PF00989">
    <property type="entry name" value="PAS"/>
    <property type="match status" value="1"/>
</dbReference>
<evidence type="ECO:0000313" key="16">
    <source>
        <dbReference type="EMBL" id="SPP63782.1"/>
    </source>
</evidence>
<dbReference type="CDD" id="cd17546">
    <property type="entry name" value="REC_hyHK_CKI1_RcsC-like"/>
    <property type="match status" value="2"/>
</dbReference>
<dbReference type="InterPro" id="IPR000014">
    <property type="entry name" value="PAS"/>
</dbReference>
<proteinExistence type="predicted"/>
<sequence length="1597" mass="177422">MFDLSTFRLQDMALCSMTVRQLGEGASSIEAAADRITRFLYTNLTTGPNEDPACVLVRAFKTHPYSRLTPELQALVDTRLGRTPAHLDMKCLTLLASTGAVSGWNTPALSSRFRVIPLAGPEALEQLPMFAQLFTQFHIDLPYLQDTPVSLLLDKHATTFNAFHVPQALNSPYVPGQQDFVVPFGVQSVFGCGGLLPTGEMFVFVLFSKIAVSKETADLFKAVALSAKLALAPFEHPVLILPTATAASGARGAQPPATLTALQDRVATLEAILTVQEQAVDAQSSRLENNLAEAVRQRETLQKHSVRVETLSAASPVGLFEMDADGSCLYANAAWQTIAGLSLSETLGAGWRRAIYEEDRAGVLAAWNQTAKADDDCALEFRMQRPDGTIRWVQARSRPCRDDEGRVTSHIGTLEDITERALATTALRESQQRLDLAVQGSQTGIWDWEIRTNQVYFSPIWKRQLGYDAHELQGRFEEWRDHLHPDDRTRALATVESYLAGQASGFELECRLRHKDGSYRWMLARGICVRDEQGTPYRMVGSQIDITEHKDALARPSETDRRRTFAFESSGDGIWDWDAATDTVFFSDRWKTMLGYSPSDIGDTLDEWLSRVHPDDLPPLKADLHRHFRGEMPLYTHEHRVRCKDGSYKWLLNRSHAVARDAEGTPLRVVGTHSDVATRRLSTDALQESDEQFSQSFHEAAIGMALVSTDGRWLQVNRALCDLVGYSREELEATTFQALTYPDDLETDLGYVQQMLNGDIRTYQMEKRYLHKSGHIVWVLLSVSLVRHADGTPRYFIAQIQDRSHRKRAEEQLRLVVEAIPTGILLINHHGAIQLINAQMEEMFGYSRNELIGQPMEVLIPERFRSPHPEHQRRYFSNPATRRMGAGRDLYGLRKDGSEFPVEIGLNPVQTSQGIDVMASVADISLRKQMESTRFQLQQAIDHAQDGIALFDDAGHFTYMNPAHAAIYGYAVGDLLGKNWTHLYPEEWAAMIGQMYLPILRSEGQWQGEVVGKKKSGDAFHVDLSLTLLEKPGTAQQTILCTCRDISLRKQMELDLVAAKDAAEAGIRAKSEFLATMSHEIRTPMNGVLGMTDLLIDTTLTTEQREFVHTLRHSGESLMRIINDILDFSKIEAGKLTIETLPFDLRMTIEDTLDLLAPTAQAKHLELVGLIDAQAPNGVIGDPGRIRQILTNLIGNAIKFTDRGEVLVQVLKAEEEASSVLLRFEIVDTGVGLTEEAKAKLFQSFTQADSSTARKYGGTGLGLAICKRLTELMGGQIGIQSYPGTGTCVWFTIRLRTQTNAPALPAPALVESLSGLRICLIDDNATNRSLLQYHACDWKMHYESAEDGPSALALIRRAAAAGTPFDLAILDMHMPGMDGLELGRTIRADANLNGTRLVLLTSLGRRGDAKLAQSAGFSGYLTKPVRKAHLYDCLRLVMGQAPVSYQESQAAPAETPLITRHQVKEVTAHIRLLVVDDNLVNQKVAVKMLEKLGYRVDVASNGNEALAALTRHHYNLVFMDCQMPELDGFETTNMIRTHEQPGTRLPIIAMTANAMEGDREHCLASGMDDFVSKPVKSQDLKTVLTHWLSPPDDRAAA</sequence>
<feature type="domain" description="PAS" evidence="14">
    <location>
        <begin position="689"/>
        <end position="759"/>
    </location>
</feature>
<comment type="subunit">
    <text evidence="9">At low DSF concentrations, interacts with RpfF.</text>
</comment>
<dbReference type="PROSITE" id="PS50110">
    <property type="entry name" value="RESPONSE_REGULATORY"/>
    <property type="match status" value="2"/>
</dbReference>
<feature type="domain" description="PAS" evidence="14">
    <location>
        <begin position="809"/>
        <end position="862"/>
    </location>
</feature>
<dbReference type="SMART" id="SM00091">
    <property type="entry name" value="PAS"/>
    <property type="match status" value="6"/>
</dbReference>
<dbReference type="SUPFAM" id="SSF55785">
    <property type="entry name" value="PYP-like sensor domain (PAS domain)"/>
    <property type="match status" value="6"/>
</dbReference>
<dbReference type="SUPFAM" id="SSF47384">
    <property type="entry name" value="Homodimeric domain of signal transducing histidine kinase"/>
    <property type="match status" value="1"/>
</dbReference>
<evidence type="ECO:0000256" key="4">
    <source>
        <dbReference type="ARBA" id="ARBA00022679"/>
    </source>
</evidence>
<dbReference type="PANTHER" id="PTHR45339">
    <property type="entry name" value="HYBRID SIGNAL TRANSDUCTION HISTIDINE KINASE J"/>
    <property type="match status" value="1"/>
</dbReference>
<dbReference type="FunFam" id="3.30.565.10:FF:000010">
    <property type="entry name" value="Sensor histidine kinase RcsC"/>
    <property type="match status" value="1"/>
</dbReference>
<dbReference type="CDD" id="cd00130">
    <property type="entry name" value="PAS"/>
    <property type="match status" value="6"/>
</dbReference>
<name>A0A330L4E5_9BACT</name>
<dbReference type="SMART" id="SM00387">
    <property type="entry name" value="HATPase_c"/>
    <property type="match status" value="1"/>
</dbReference>
<dbReference type="InParanoid" id="A0A330L4E5"/>
<dbReference type="Pfam" id="PF00072">
    <property type="entry name" value="Response_reg"/>
    <property type="match status" value="2"/>
</dbReference>
<dbReference type="CDD" id="cd16922">
    <property type="entry name" value="HATPase_EvgS-ArcB-TorS-like"/>
    <property type="match status" value="1"/>
</dbReference>
<dbReference type="SMART" id="SM00448">
    <property type="entry name" value="REC"/>
    <property type="match status" value="2"/>
</dbReference>
<evidence type="ECO:0000256" key="3">
    <source>
        <dbReference type="ARBA" id="ARBA00022553"/>
    </source>
</evidence>
<evidence type="ECO:0000256" key="8">
    <source>
        <dbReference type="ARBA" id="ARBA00023012"/>
    </source>
</evidence>
<dbReference type="NCBIfam" id="TIGR00229">
    <property type="entry name" value="sensory_box"/>
    <property type="match status" value="6"/>
</dbReference>
<dbReference type="SUPFAM" id="SSF55874">
    <property type="entry name" value="ATPase domain of HSP90 chaperone/DNA topoisomerase II/histidine kinase"/>
    <property type="match status" value="1"/>
</dbReference>
<dbReference type="SUPFAM" id="SSF52172">
    <property type="entry name" value="CheY-like"/>
    <property type="match status" value="2"/>
</dbReference>
<dbReference type="InterPro" id="IPR036890">
    <property type="entry name" value="HATPase_C_sf"/>
</dbReference>
<dbReference type="Pfam" id="PF13426">
    <property type="entry name" value="PAS_9"/>
    <property type="match status" value="1"/>
</dbReference>
<dbReference type="GO" id="GO:0006355">
    <property type="term" value="P:regulation of DNA-templated transcription"/>
    <property type="evidence" value="ECO:0007669"/>
    <property type="project" value="InterPro"/>
</dbReference>
<dbReference type="InterPro" id="IPR013655">
    <property type="entry name" value="PAS_fold_3"/>
</dbReference>
<keyword evidence="7" id="KW-0067">ATP-binding</keyword>
<dbReference type="PROSITE" id="PS50112">
    <property type="entry name" value="PAS"/>
    <property type="match status" value="6"/>
</dbReference>
<evidence type="ECO:0000256" key="10">
    <source>
        <dbReference type="ARBA" id="ARBA00068150"/>
    </source>
</evidence>
<reference evidence="17" key="1">
    <citation type="submission" date="2018-04" db="EMBL/GenBank/DDBJ databases">
        <authorList>
            <person name="Lucker S."/>
            <person name="Sakoula D."/>
        </authorList>
    </citation>
    <scope>NUCLEOTIDE SEQUENCE [LARGE SCALE GENOMIC DNA]</scope>
</reference>
<keyword evidence="4 16" id="KW-0808">Transferase</keyword>
<feature type="domain" description="PAC" evidence="15">
    <location>
        <begin position="763"/>
        <end position="815"/>
    </location>
</feature>
<dbReference type="EC" id="2.7.13.3" evidence="2"/>
<dbReference type="PRINTS" id="PR00344">
    <property type="entry name" value="BCTRLSENSOR"/>
</dbReference>
<evidence type="ECO:0000256" key="2">
    <source>
        <dbReference type="ARBA" id="ARBA00012438"/>
    </source>
</evidence>
<keyword evidence="6 16" id="KW-0418">Kinase</keyword>